<keyword evidence="2" id="KW-1185">Reference proteome</keyword>
<name>A0ABS8V6J0_DATST</name>
<protein>
    <submittedName>
        <fullName evidence="1">Uncharacterized protein</fullName>
    </submittedName>
</protein>
<comment type="caution">
    <text evidence="1">The sequence shown here is derived from an EMBL/GenBank/DDBJ whole genome shotgun (WGS) entry which is preliminary data.</text>
</comment>
<sequence>MAHHTADGGVDGCQLENGPSLVLSMSSTFSSRAMKIATECQVSDGPSQQLSPKPRFSGPLFKILKYYALMLKFVKLVEESNVMLKKQGSLFSESTSTSVKAIATVIVAKPQYNNRAIVILAFVQWSKSPSLAHPFIYIEQDKMQNLIL</sequence>
<reference evidence="1 2" key="1">
    <citation type="journal article" date="2021" name="BMC Genomics">
        <title>Datura genome reveals duplications of psychoactive alkaloid biosynthetic genes and high mutation rate following tissue culture.</title>
        <authorList>
            <person name="Rajewski A."/>
            <person name="Carter-House D."/>
            <person name="Stajich J."/>
            <person name="Litt A."/>
        </authorList>
    </citation>
    <scope>NUCLEOTIDE SEQUENCE [LARGE SCALE GENOMIC DNA]</scope>
    <source>
        <strain evidence="1">AR-01</strain>
    </source>
</reference>
<dbReference type="EMBL" id="JACEIK010003453">
    <property type="protein sequence ID" value="MCD9641769.1"/>
    <property type="molecule type" value="Genomic_DNA"/>
</dbReference>
<evidence type="ECO:0000313" key="1">
    <source>
        <dbReference type="EMBL" id="MCD9641769.1"/>
    </source>
</evidence>
<gene>
    <name evidence="1" type="ORF">HAX54_028204</name>
</gene>
<proteinExistence type="predicted"/>
<evidence type="ECO:0000313" key="2">
    <source>
        <dbReference type="Proteomes" id="UP000823775"/>
    </source>
</evidence>
<organism evidence="1 2">
    <name type="scientific">Datura stramonium</name>
    <name type="common">Jimsonweed</name>
    <name type="synonym">Common thornapple</name>
    <dbReference type="NCBI Taxonomy" id="4076"/>
    <lineage>
        <taxon>Eukaryota</taxon>
        <taxon>Viridiplantae</taxon>
        <taxon>Streptophyta</taxon>
        <taxon>Embryophyta</taxon>
        <taxon>Tracheophyta</taxon>
        <taxon>Spermatophyta</taxon>
        <taxon>Magnoliopsida</taxon>
        <taxon>eudicotyledons</taxon>
        <taxon>Gunneridae</taxon>
        <taxon>Pentapetalae</taxon>
        <taxon>asterids</taxon>
        <taxon>lamiids</taxon>
        <taxon>Solanales</taxon>
        <taxon>Solanaceae</taxon>
        <taxon>Solanoideae</taxon>
        <taxon>Datureae</taxon>
        <taxon>Datura</taxon>
    </lineage>
</organism>
<dbReference type="Proteomes" id="UP000823775">
    <property type="component" value="Unassembled WGS sequence"/>
</dbReference>
<accession>A0ABS8V6J0</accession>